<dbReference type="InterPro" id="IPR002575">
    <property type="entry name" value="Aminoglycoside_PTrfase"/>
</dbReference>
<evidence type="ECO:0000313" key="3">
    <source>
        <dbReference type="Proteomes" id="UP000008866"/>
    </source>
</evidence>
<dbReference type="KEGG" id="abe:ARB_07519"/>
<dbReference type="Pfam" id="PF01636">
    <property type="entry name" value="APH"/>
    <property type="match status" value="1"/>
</dbReference>
<dbReference type="OMA" id="GTPRRCK"/>
<dbReference type="InterPro" id="IPR011009">
    <property type="entry name" value="Kinase-like_dom_sf"/>
</dbReference>
<dbReference type="RefSeq" id="XP_003014214.1">
    <property type="nucleotide sequence ID" value="XM_003014168.1"/>
</dbReference>
<dbReference type="OrthoDB" id="4180418at2759"/>
<accession>D4ATF5</accession>
<dbReference type="HOGENOM" id="CLU_021768_10_0_1"/>
<dbReference type="InterPro" id="IPR051678">
    <property type="entry name" value="AGP_Transferase"/>
</dbReference>
<reference evidence="3" key="1">
    <citation type="journal article" date="2011" name="Genome Biol.">
        <title>Comparative and functional genomics provide insights into the pathogenicity of dermatophytic fungi.</title>
        <authorList>
            <person name="Burmester A."/>
            <person name="Shelest E."/>
            <person name="Gloeckner G."/>
            <person name="Heddergott C."/>
            <person name="Schindler S."/>
            <person name="Staib P."/>
            <person name="Heidel A."/>
            <person name="Felder M."/>
            <person name="Petzold A."/>
            <person name="Szafranski K."/>
            <person name="Feuermann M."/>
            <person name="Pedruzzi I."/>
            <person name="Priebe S."/>
            <person name="Groth M."/>
            <person name="Winkler R."/>
            <person name="Li W."/>
            <person name="Kniemeyer O."/>
            <person name="Schroeckh V."/>
            <person name="Hertweck C."/>
            <person name="Hube B."/>
            <person name="White T.C."/>
            <person name="Platzer M."/>
            <person name="Guthke R."/>
            <person name="Heitman J."/>
            <person name="Woestemeyer J."/>
            <person name="Zipfel P.F."/>
            <person name="Monod M."/>
            <person name="Brakhage A.A."/>
        </authorList>
    </citation>
    <scope>NUCLEOTIDE SEQUENCE [LARGE SCALE GENOMIC DNA]</scope>
    <source>
        <strain evidence="3">ATCC MYA-4681 / CBS 112371</strain>
    </source>
</reference>
<evidence type="ECO:0000259" key="1">
    <source>
        <dbReference type="Pfam" id="PF01636"/>
    </source>
</evidence>
<feature type="domain" description="Aminoglycoside phosphotransferase" evidence="1">
    <location>
        <begin position="103"/>
        <end position="281"/>
    </location>
</feature>
<dbReference type="SUPFAM" id="SSF56112">
    <property type="entry name" value="Protein kinase-like (PK-like)"/>
    <property type="match status" value="1"/>
</dbReference>
<gene>
    <name evidence="2" type="ORF">ARB_07519</name>
</gene>
<evidence type="ECO:0000313" key="2">
    <source>
        <dbReference type="EMBL" id="EFE33574.1"/>
    </source>
</evidence>
<dbReference type="EMBL" id="ABSU01000009">
    <property type="protein sequence ID" value="EFE33574.1"/>
    <property type="molecule type" value="Genomic_DNA"/>
</dbReference>
<sequence>MEKNSRFESQIALNAKALHELSPLVVKISQDNMASHGGLVEESLPAVIQGLNRAIVKSDVLWALGSTVVLGLSEEIAMKAGCGIDIDHIPMMNYIKTRVPRLRAPHIHGVLQDGRRSFVFMTRIKGEPLDRVWKTLDNSQKESIKEQLEIMFSGIRSLTPPPSDEPHALLGGGIPRRCRDARRHVRVAEKPIESMVEFNLFLTTDPNRTETGRLKMIRSFLSSDHKFVMTHGDLHPRNIMVITSNILPSDVFTPLVKVTGLLDWEMCGYYPDYWEYVKALHTIHPGDGFDDWWNYLPASIGVWPKEYSVDELISRWRG</sequence>
<dbReference type="eggNOG" id="ENOG502S1T8">
    <property type="taxonomic scope" value="Eukaryota"/>
</dbReference>
<dbReference type="Gene3D" id="3.90.1200.10">
    <property type="match status" value="1"/>
</dbReference>
<dbReference type="Proteomes" id="UP000008866">
    <property type="component" value="Unassembled WGS sequence"/>
</dbReference>
<dbReference type="GeneID" id="9521632"/>
<dbReference type="PANTHER" id="PTHR21310:SF58">
    <property type="entry name" value="AMINOGLYCOSIDE PHOSPHOTRANSFERASE DOMAIN-CONTAINING PROTEIN"/>
    <property type="match status" value="1"/>
</dbReference>
<name>D4ATF5_ARTBC</name>
<protein>
    <recommendedName>
        <fullName evidence="1">Aminoglycoside phosphotransferase domain-containing protein</fullName>
    </recommendedName>
</protein>
<dbReference type="PANTHER" id="PTHR21310">
    <property type="entry name" value="AMINOGLYCOSIDE PHOSPHOTRANSFERASE-RELATED-RELATED"/>
    <property type="match status" value="1"/>
</dbReference>
<organism evidence="2 3">
    <name type="scientific">Arthroderma benhamiae (strain ATCC MYA-4681 / CBS 112371)</name>
    <name type="common">Trichophyton mentagrophytes</name>
    <dbReference type="NCBI Taxonomy" id="663331"/>
    <lineage>
        <taxon>Eukaryota</taxon>
        <taxon>Fungi</taxon>
        <taxon>Dikarya</taxon>
        <taxon>Ascomycota</taxon>
        <taxon>Pezizomycotina</taxon>
        <taxon>Eurotiomycetes</taxon>
        <taxon>Eurotiomycetidae</taxon>
        <taxon>Onygenales</taxon>
        <taxon>Arthrodermataceae</taxon>
        <taxon>Trichophyton</taxon>
    </lineage>
</organism>
<dbReference type="AlphaFoldDB" id="D4ATF5"/>
<keyword evidence="3" id="KW-1185">Reference proteome</keyword>
<comment type="caution">
    <text evidence="2">The sequence shown here is derived from an EMBL/GenBank/DDBJ whole genome shotgun (WGS) entry which is preliminary data.</text>
</comment>
<proteinExistence type="predicted"/>